<organism evidence="1 2">
    <name type="scientific">Stylosanthes scabra</name>
    <dbReference type="NCBI Taxonomy" id="79078"/>
    <lineage>
        <taxon>Eukaryota</taxon>
        <taxon>Viridiplantae</taxon>
        <taxon>Streptophyta</taxon>
        <taxon>Embryophyta</taxon>
        <taxon>Tracheophyta</taxon>
        <taxon>Spermatophyta</taxon>
        <taxon>Magnoliopsida</taxon>
        <taxon>eudicotyledons</taxon>
        <taxon>Gunneridae</taxon>
        <taxon>Pentapetalae</taxon>
        <taxon>rosids</taxon>
        <taxon>fabids</taxon>
        <taxon>Fabales</taxon>
        <taxon>Fabaceae</taxon>
        <taxon>Papilionoideae</taxon>
        <taxon>50 kb inversion clade</taxon>
        <taxon>dalbergioids sensu lato</taxon>
        <taxon>Dalbergieae</taxon>
        <taxon>Pterocarpus clade</taxon>
        <taxon>Stylosanthes</taxon>
    </lineage>
</organism>
<dbReference type="EMBL" id="JASCZI010151142">
    <property type="protein sequence ID" value="MED6170104.1"/>
    <property type="molecule type" value="Genomic_DNA"/>
</dbReference>
<protein>
    <submittedName>
        <fullName evidence="1">Uncharacterized protein</fullName>
    </submittedName>
</protein>
<dbReference type="Proteomes" id="UP001341840">
    <property type="component" value="Unassembled WGS sequence"/>
</dbReference>
<proteinExistence type="predicted"/>
<accession>A0ABU6V9M9</accession>
<gene>
    <name evidence="1" type="ORF">PIB30_027704</name>
</gene>
<sequence length="121" mass="13625">MKPARCYYEAGTGPRLWSPGPGRPPRNDFATVTQLPPTTALLNGFAAVFHNRWNNGRETQNVVAGTPPHPLPDGRLHRNSRHRERHFFWTVTSTSPSARVLRLLQDPSWCSTSRDFCSSIS</sequence>
<name>A0ABU6V9M9_9FABA</name>
<comment type="caution">
    <text evidence="1">The sequence shown here is derived from an EMBL/GenBank/DDBJ whole genome shotgun (WGS) entry which is preliminary data.</text>
</comment>
<evidence type="ECO:0000313" key="2">
    <source>
        <dbReference type="Proteomes" id="UP001341840"/>
    </source>
</evidence>
<evidence type="ECO:0000313" key="1">
    <source>
        <dbReference type="EMBL" id="MED6170104.1"/>
    </source>
</evidence>
<reference evidence="1 2" key="1">
    <citation type="journal article" date="2023" name="Plants (Basel)">
        <title>Bridging the Gap: Combining Genomics and Transcriptomics Approaches to Understand Stylosanthes scabra, an Orphan Legume from the Brazilian Caatinga.</title>
        <authorList>
            <person name="Ferreira-Neto J.R.C."/>
            <person name="da Silva M.D."/>
            <person name="Binneck E."/>
            <person name="de Melo N.F."/>
            <person name="da Silva R.H."/>
            <person name="de Melo A.L.T.M."/>
            <person name="Pandolfi V."/>
            <person name="Bustamante F.O."/>
            <person name="Brasileiro-Vidal A.C."/>
            <person name="Benko-Iseppon A.M."/>
        </authorList>
    </citation>
    <scope>NUCLEOTIDE SEQUENCE [LARGE SCALE GENOMIC DNA]</scope>
    <source>
        <tissue evidence="1">Leaves</tissue>
    </source>
</reference>
<keyword evidence="2" id="KW-1185">Reference proteome</keyword>